<protein>
    <submittedName>
        <fullName evidence="1">Uncharacterized protein</fullName>
    </submittedName>
</protein>
<gene>
    <name evidence="1" type="ORF">EZS28_040783</name>
</gene>
<dbReference type="AlphaFoldDB" id="A0A5J4U0B6"/>
<sequence>SQAKRMIDAGLRPIALATKNVKYGRYPKRKEEEKLKVDLDVEERVKERDKLEMDMEIDQF</sequence>
<proteinExistence type="predicted"/>
<organism evidence="1 2">
    <name type="scientific">Streblomastix strix</name>
    <dbReference type="NCBI Taxonomy" id="222440"/>
    <lineage>
        <taxon>Eukaryota</taxon>
        <taxon>Metamonada</taxon>
        <taxon>Preaxostyla</taxon>
        <taxon>Oxymonadida</taxon>
        <taxon>Streblomastigidae</taxon>
        <taxon>Streblomastix</taxon>
    </lineage>
</organism>
<comment type="caution">
    <text evidence="1">The sequence shown here is derived from an EMBL/GenBank/DDBJ whole genome shotgun (WGS) entry which is preliminary data.</text>
</comment>
<name>A0A5J4U0B6_9EUKA</name>
<dbReference type="EMBL" id="SNRW01022596">
    <property type="protein sequence ID" value="KAA6363689.1"/>
    <property type="molecule type" value="Genomic_DNA"/>
</dbReference>
<evidence type="ECO:0000313" key="2">
    <source>
        <dbReference type="Proteomes" id="UP000324800"/>
    </source>
</evidence>
<dbReference type="Proteomes" id="UP000324800">
    <property type="component" value="Unassembled WGS sequence"/>
</dbReference>
<reference evidence="1 2" key="1">
    <citation type="submission" date="2019-03" db="EMBL/GenBank/DDBJ databases">
        <title>Single cell metagenomics reveals metabolic interactions within the superorganism composed of flagellate Streblomastix strix and complex community of Bacteroidetes bacteria on its surface.</title>
        <authorList>
            <person name="Treitli S.C."/>
            <person name="Kolisko M."/>
            <person name="Husnik F."/>
            <person name="Keeling P."/>
            <person name="Hampl V."/>
        </authorList>
    </citation>
    <scope>NUCLEOTIDE SEQUENCE [LARGE SCALE GENOMIC DNA]</scope>
    <source>
        <strain evidence="1">ST1C</strain>
    </source>
</reference>
<evidence type="ECO:0000313" key="1">
    <source>
        <dbReference type="EMBL" id="KAA6363689.1"/>
    </source>
</evidence>
<accession>A0A5J4U0B6</accession>
<feature type="non-terminal residue" evidence="1">
    <location>
        <position position="1"/>
    </location>
</feature>